<accession>A0A2K5VIH0</accession>
<dbReference type="Ensembl" id="ENSMFAT00000032644.2">
    <property type="protein sequence ID" value="ENSMFAP00000024504.2"/>
    <property type="gene ID" value="ENSMFAG00000043825.2"/>
</dbReference>
<dbReference type="AlphaFoldDB" id="A0A2K5VIH0"/>
<organism evidence="2 3">
    <name type="scientific">Macaca fascicularis</name>
    <name type="common">Crab-eating macaque</name>
    <name type="synonym">Cynomolgus monkey</name>
    <dbReference type="NCBI Taxonomy" id="9541"/>
    <lineage>
        <taxon>Eukaryota</taxon>
        <taxon>Metazoa</taxon>
        <taxon>Chordata</taxon>
        <taxon>Craniata</taxon>
        <taxon>Vertebrata</taxon>
        <taxon>Euteleostomi</taxon>
        <taxon>Mammalia</taxon>
        <taxon>Eutheria</taxon>
        <taxon>Euarchontoglires</taxon>
        <taxon>Primates</taxon>
        <taxon>Haplorrhini</taxon>
        <taxon>Catarrhini</taxon>
        <taxon>Cercopithecidae</taxon>
        <taxon>Cercopithecinae</taxon>
        <taxon>Macaca</taxon>
    </lineage>
</organism>
<evidence type="ECO:0000256" key="1">
    <source>
        <dbReference type="SAM" id="MobiDB-lite"/>
    </source>
</evidence>
<evidence type="ECO:0000313" key="2">
    <source>
        <dbReference type="Ensembl" id="ENSMFAP00000024504.2"/>
    </source>
</evidence>
<feature type="compositionally biased region" description="Low complexity" evidence="1">
    <location>
        <begin position="1"/>
        <end position="13"/>
    </location>
</feature>
<dbReference type="Bgee" id="ENSMFAG00000043825">
    <property type="expression patterns" value="Expressed in bone marrow and 7 other cell types or tissues"/>
</dbReference>
<reference evidence="2" key="3">
    <citation type="submission" date="2025-09" db="UniProtKB">
        <authorList>
            <consortium name="Ensembl"/>
        </authorList>
    </citation>
    <scope>IDENTIFICATION</scope>
</reference>
<sequence>MPTTTAPRRTAAARVRRNGRGGWVRATLRSESQDRVPGCTVMGGETSPEKPLPQSLEEPPPTPQDPAGKQ</sequence>
<dbReference type="Proteomes" id="UP000233100">
    <property type="component" value="Chromosome 1"/>
</dbReference>
<evidence type="ECO:0000313" key="3">
    <source>
        <dbReference type="Proteomes" id="UP000233100"/>
    </source>
</evidence>
<feature type="region of interest" description="Disordered" evidence="1">
    <location>
        <begin position="1"/>
        <end position="70"/>
    </location>
</feature>
<name>A0A2K5VIH0_MACFA</name>
<protein>
    <submittedName>
        <fullName evidence="2">Uncharacterized protein</fullName>
    </submittedName>
</protein>
<dbReference type="VEuPathDB" id="HostDB:ENSMFAG00000043825"/>
<reference evidence="2" key="2">
    <citation type="submission" date="2025-08" db="UniProtKB">
        <authorList>
            <consortium name="Ensembl"/>
        </authorList>
    </citation>
    <scope>IDENTIFICATION</scope>
</reference>
<keyword evidence="3" id="KW-1185">Reference proteome</keyword>
<dbReference type="GeneTree" id="ENSGT00390000005106"/>
<proteinExistence type="predicted"/>
<reference evidence="2 3" key="1">
    <citation type="submission" date="2013-03" db="EMBL/GenBank/DDBJ databases">
        <authorList>
            <person name="Warren W."/>
            <person name="Wilson R.K."/>
        </authorList>
    </citation>
    <scope>NUCLEOTIDE SEQUENCE</scope>
</reference>